<organism evidence="1 2">
    <name type="scientific">Streptomyces alfalfae</name>
    <dbReference type="NCBI Taxonomy" id="1642299"/>
    <lineage>
        <taxon>Bacteria</taxon>
        <taxon>Bacillati</taxon>
        <taxon>Actinomycetota</taxon>
        <taxon>Actinomycetes</taxon>
        <taxon>Kitasatosporales</taxon>
        <taxon>Streptomycetaceae</taxon>
        <taxon>Streptomyces</taxon>
    </lineage>
</organism>
<evidence type="ECO:0000313" key="1">
    <source>
        <dbReference type="EMBL" id="QQC92409.1"/>
    </source>
</evidence>
<reference evidence="1 2" key="1">
    <citation type="submission" date="2020-12" db="EMBL/GenBank/DDBJ databases">
        <title>Identification and biosynthesis of polyene macrolides produced by Streptomyces alfalfae Men-myco-93-63.</title>
        <authorList>
            <person name="Liu D."/>
            <person name="Li Y."/>
            <person name="Liu L."/>
            <person name="Han X."/>
            <person name="Shen F."/>
        </authorList>
    </citation>
    <scope>NUCLEOTIDE SEQUENCE [LARGE SCALE GENOMIC DNA]</scope>
    <source>
        <strain evidence="1 2">Men-myco-93-63</strain>
    </source>
</reference>
<dbReference type="EMBL" id="CP065959">
    <property type="protein sequence ID" value="QQC92409.1"/>
    <property type="molecule type" value="Genomic_DNA"/>
</dbReference>
<evidence type="ECO:0000313" key="2">
    <source>
        <dbReference type="Proteomes" id="UP000596130"/>
    </source>
</evidence>
<dbReference type="RefSeq" id="WP_198504167.1">
    <property type="nucleotide sequence ID" value="NZ_CP065959.1"/>
</dbReference>
<protein>
    <recommendedName>
        <fullName evidence="3">Transcriptional regulator</fullName>
    </recommendedName>
</protein>
<dbReference type="AlphaFoldDB" id="A0A7T4PLQ8"/>
<dbReference type="Proteomes" id="UP000596130">
    <property type="component" value="Chromosome"/>
</dbReference>
<dbReference type="Gene3D" id="1.25.40.10">
    <property type="entry name" value="Tetratricopeptide repeat domain"/>
    <property type="match status" value="1"/>
</dbReference>
<accession>A0A7T4PLQ8</accession>
<proteinExistence type="predicted"/>
<gene>
    <name evidence="1" type="ORF">I8755_31485</name>
</gene>
<sequence length="448" mass="49270">MQADRSPNTLLRALLTESRWTYEKLARTVNQLGAENKIRLQYDRTAVAHWAAGTLPRPMTRALIAEAFTRRLGRLITSADAGFKSEPHELTHMAGKTDTMERLSALCYLETDLAQQPTLHQFIVNDRRLPPWLSAAPPPDHEARHARRQCCPGVEKEVALREAVGFFHLASQFGGGHARTSLAAYLGRAVVGWLGPCPSQRVHIDLLTGAAHLAHLLACMYIDEELPGVAQRHAEIALSLAVTAGNRYAYVMVLSGMSFQALNAGHRKRALYLALAATRSSPLAPPSSVRALSHAQLARVHAAMGNRPEAMHALHIAHKEQRWVPARALTSPLDVYRYSSADASRICGQVLAATGDPAGAITTLRVSLGLRPPQELLARAMTLHEIGRLHLCLGQLEQACTSWHQFLDLLPLLRSRRAVTASAESGRLLRPHAGMQTVRSLIHRLEKR</sequence>
<evidence type="ECO:0008006" key="3">
    <source>
        <dbReference type="Google" id="ProtNLM"/>
    </source>
</evidence>
<dbReference type="SUPFAM" id="SSF48452">
    <property type="entry name" value="TPR-like"/>
    <property type="match status" value="1"/>
</dbReference>
<dbReference type="InterPro" id="IPR011990">
    <property type="entry name" value="TPR-like_helical_dom_sf"/>
</dbReference>
<name>A0A7T4PLQ8_9ACTN</name>